<keyword evidence="3 9" id="KW-0547">Nucleotide-binding</keyword>
<evidence type="ECO:0000256" key="9">
    <source>
        <dbReference type="HAMAP-Rule" id="MF_01897"/>
    </source>
</evidence>
<keyword evidence="6 9" id="KW-0238">DNA-binding</keyword>
<accession>A0A498KVA6</accession>
<protein>
    <recommendedName>
        <fullName evidence="9">DNA gyrase subunit A</fullName>
        <ecNumber evidence="9">5.6.2.2</ecNumber>
    </recommendedName>
</protein>
<comment type="similarity">
    <text evidence="2 9">Belongs to the type II topoisomerase GyrA/ParC subunit family.</text>
</comment>
<dbReference type="Gene3D" id="3.90.199.10">
    <property type="entry name" value="Topoisomerase II, domain 5"/>
    <property type="match status" value="1"/>
</dbReference>
<dbReference type="FunFam" id="1.10.268.10:FF:000001">
    <property type="entry name" value="DNA gyrase subunit A"/>
    <property type="match status" value="1"/>
</dbReference>
<comment type="miscellaneous">
    <text evidence="9">Few gyrases are as efficient as E.coli at forming negative supercoils. Not all organisms have 2 type II topoisomerases; in organisms with a single type II topoisomerase this enzyme also has to decatenate newly replicated chromosomes.</text>
</comment>
<dbReference type="Proteomes" id="UP000289691">
    <property type="component" value="Unassembled WGS sequence"/>
</dbReference>
<keyword evidence="5 9" id="KW-0799">Topoisomerase</keyword>
<evidence type="ECO:0000256" key="3">
    <source>
        <dbReference type="ARBA" id="ARBA00022741"/>
    </source>
</evidence>
<feature type="coiled-coil region" evidence="10">
    <location>
        <begin position="450"/>
        <end position="491"/>
    </location>
</feature>
<organism evidence="12 13">
    <name type="scientific">Halorientalis pallida</name>
    <dbReference type="NCBI Taxonomy" id="2479928"/>
    <lineage>
        <taxon>Archaea</taxon>
        <taxon>Methanobacteriati</taxon>
        <taxon>Methanobacteriota</taxon>
        <taxon>Stenosarchaea group</taxon>
        <taxon>Halobacteria</taxon>
        <taxon>Halobacteriales</taxon>
        <taxon>Haloarculaceae</taxon>
        <taxon>Halorientalis</taxon>
    </lineage>
</organism>
<keyword evidence="10" id="KW-0175">Coiled coil</keyword>
<comment type="subunit">
    <text evidence="9">Heterotetramer, composed of two GyrA and two GyrB chains. In the heterotetramer, GyrA contains the active site tyrosine that forms a transient covalent intermediate with DNA, while GyrB binds cofactors and catalyzes ATP hydrolysis.</text>
</comment>
<dbReference type="PANTHER" id="PTHR43493">
    <property type="entry name" value="DNA GYRASE/TOPOISOMERASE SUBUNIT A"/>
    <property type="match status" value="1"/>
</dbReference>
<dbReference type="CDD" id="cd00187">
    <property type="entry name" value="TOP4c"/>
    <property type="match status" value="1"/>
</dbReference>
<dbReference type="Pfam" id="PF00521">
    <property type="entry name" value="DNA_topoisoIV"/>
    <property type="match status" value="1"/>
</dbReference>
<dbReference type="GO" id="GO:0009330">
    <property type="term" value="C:DNA topoisomerase type II (double strand cut, ATP-hydrolyzing) complex"/>
    <property type="evidence" value="ECO:0007669"/>
    <property type="project" value="TreeGrafter"/>
</dbReference>
<feature type="domain" description="Topo IIA-type catalytic" evidence="11">
    <location>
        <begin position="46"/>
        <end position="512"/>
    </location>
</feature>
<evidence type="ECO:0000256" key="5">
    <source>
        <dbReference type="ARBA" id="ARBA00023029"/>
    </source>
</evidence>
<dbReference type="NCBIfam" id="NF004043">
    <property type="entry name" value="PRK05560.1"/>
    <property type="match status" value="1"/>
</dbReference>
<keyword evidence="7 9" id="KW-0413">Isomerase</keyword>
<comment type="caution">
    <text evidence="12">The sequence shown here is derived from an EMBL/GenBank/DDBJ whole genome shotgun (WGS) entry which is preliminary data.</text>
</comment>
<dbReference type="PROSITE" id="PS52040">
    <property type="entry name" value="TOPO_IIA"/>
    <property type="match status" value="1"/>
</dbReference>
<keyword evidence="9" id="KW-0963">Cytoplasm</keyword>
<dbReference type="InterPro" id="IPR013758">
    <property type="entry name" value="Topo_IIA_A/C_ab"/>
</dbReference>
<reference evidence="12 13" key="1">
    <citation type="submission" date="2019-01" db="EMBL/GenBank/DDBJ databases">
        <title>Halorientalis sp. F13-25 a new haloarchaeum isolated from hypersaline water.</title>
        <authorList>
            <person name="Ana D.-V."/>
            <person name="Cristina S.-P."/>
            <person name="Antonio V."/>
        </authorList>
    </citation>
    <scope>NUCLEOTIDE SEQUENCE [LARGE SCALE GENOMIC DNA]</scope>
    <source>
        <strain evidence="12 13">F13-25</strain>
    </source>
</reference>
<dbReference type="EC" id="5.6.2.2" evidence="9"/>
<dbReference type="Gene3D" id="1.10.268.10">
    <property type="entry name" value="Topoisomerase, domain 3"/>
    <property type="match status" value="1"/>
</dbReference>
<dbReference type="InterPro" id="IPR035516">
    <property type="entry name" value="Gyrase/topoIV_suA_C"/>
</dbReference>
<dbReference type="EMBL" id="RDFA01000003">
    <property type="protein sequence ID" value="RXK49127.1"/>
    <property type="molecule type" value="Genomic_DNA"/>
</dbReference>
<evidence type="ECO:0000256" key="7">
    <source>
        <dbReference type="ARBA" id="ARBA00023235"/>
    </source>
</evidence>
<evidence type="ECO:0000256" key="10">
    <source>
        <dbReference type="SAM" id="Coils"/>
    </source>
</evidence>
<dbReference type="InterPro" id="IPR050220">
    <property type="entry name" value="Type_II_DNA_Topoisomerases"/>
</dbReference>
<dbReference type="GO" id="GO:0003918">
    <property type="term" value="F:DNA topoisomerase type II (double strand cut, ATP-hydrolyzing) activity"/>
    <property type="evidence" value="ECO:0007669"/>
    <property type="project" value="UniProtKB-UniRule"/>
</dbReference>
<evidence type="ECO:0000256" key="4">
    <source>
        <dbReference type="ARBA" id="ARBA00022840"/>
    </source>
</evidence>
<dbReference type="NCBIfam" id="TIGR01063">
    <property type="entry name" value="gyrA"/>
    <property type="match status" value="1"/>
</dbReference>
<name>A0A498KVA6_9EURY</name>
<dbReference type="FunFam" id="2.120.10.90:FF:000005">
    <property type="entry name" value="DNA topoisomerase 4 subunit A"/>
    <property type="match status" value="1"/>
</dbReference>
<dbReference type="InterPro" id="IPR005743">
    <property type="entry name" value="GyrA"/>
</dbReference>
<dbReference type="GO" id="GO:0006261">
    <property type="term" value="P:DNA-templated DNA replication"/>
    <property type="evidence" value="ECO:0007669"/>
    <property type="project" value="UniProtKB-UniRule"/>
</dbReference>
<dbReference type="AlphaFoldDB" id="A0A498KVA6"/>
<dbReference type="FunFam" id="3.30.1360.40:FF:000002">
    <property type="entry name" value="DNA gyrase subunit A"/>
    <property type="match status" value="1"/>
</dbReference>
<proteinExistence type="inferred from homology"/>
<evidence type="ECO:0000313" key="12">
    <source>
        <dbReference type="EMBL" id="RXK49127.1"/>
    </source>
</evidence>
<dbReference type="Gene3D" id="3.30.1360.40">
    <property type="match status" value="1"/>
</dbReference>
<dbReference type="SUPFAM" id="SSF56719">
    <property type="entry name" value="Type II DNA topoisomerase"/>
    <property type="match status" value="1"/>
</dbReference>
<evidence type="ECO:0000256" key="1">
    <source>
        <dbReference type="ARBA" id="ARBA00000185"/>
    </source>
</evidence>
<dbReference type="NCBIfam" id="NF004044">
    <property type="entry name" value="PRK05561.1"/>
    <property type="match status" value="1"/>
</dbReference>
<comment type="subcellular location">
    <subcellularLocation>
        <location evidence="9">Cytoplasm</location>
    </subcellularLocation>
</comment>
<feature type="short sequence motif" description="GyrA-box" evidence="9">
    <location>
        <begin position="539"/>
        <end position="545"/>
    </location>
</feature>
<dbReference type="GO" id="GO:0003677">
    <property type="term" value="F:DNA binding"/>
    <property type="evidence" value="ECO:0007669"/>
    <property type="project" value="UniProtKB-UniRule"/>
</dbReference>
<dbReference type="InterPro" id="IPR013760">
    <property type="entry name" value="Topo_IIA-like_dom_sf"/>
</dbReference>
<dbReference type="SUPFAM" id="SSF101904">
    <property type="entry name" value="GyrA/ParC C-terminal domain-like"/>
    <property type="match status" value="1"/>
</dbReference>
<dbReference type="OrthoDB" id="371943at2157"/>
<evidence type="ECO:0000256" key="2">
    <source>
        <dbReference type="ARBA" id="ARBA00008263"/>
    </source>
</evidence>
<dbReference type="InterPro" id="IPR002205">
    <property type="entry name" value="Topo_IIA_dom_A"/>
</dbReference>
<dbReference type="Pfam" id="PF03989">
    <property type="entry name" value="DNA_gyraseA_C"/>
    <property type="match status" value="6"/>
</dbReference>
<dbReference type="GO" id="GO:0006265">
    <property type="term" value="P:DNA topological change"/>
    <property type="evidence" value="ECO:0007669"/>
    <property type="project" value="UniProtKB-UniRule"/>
</dbReference>
<dbReference type="HAMAP" id="MF_01897">
    <property type="entry name" value="GyrA"/>
    <property type="match status" value="1"/>
</dbReference>
<comment type="function">
    <text evidence="9">A type II topoisomerase that negatively supercoils closed circular double-stranded (ds) DNA in an ATP-dependent manner to modulate DNA topology and maintain chromosomes in an underwound state. Negative supercoiling favors strand separation, and DNA replication, transcription, recombination and repair, all of which involve strand separation. Also able to catalyze the interconversion of other topological isomers of dsDNA rings, including catenanes and knotted rings. Type II topoisomerases break and join 2 DNA strands simultaneously in an ATP-dependent manner.</text>
</comment>
<dbReference type="GO" id="GO:0005737">
    <property type="term" value="C:cytoplasm"/>
    <property type="evidence" value="ECO:0007669"/>
    <property type="project" value="UniProtKB-SubCell"/>
</dbReference>
<evidence type="ECO:0000259" key="11">
    <source>
        <dbReference type="PROSITE" id="PS52040"/>
    </source>
</evidence>
<comment type="subunit">
    <text evidence="8">Heterotetramer composed of ParC and ParE.</text>
</comment>
<dbReference type="Gene3D" id="2.120.10.90">
    <property type="entry name" value="DNA gyrase/topoisomerase IV, subunit A, C-terminal"/>
    <property type="match status" value="1"/>
</dbReference>
<keyword evidence="13" id="KW-1185">Reference proteome</keyword>
<evidence type="ECO:0000256" key="8">
    <source>
        <dbReference type="ARBA" id="ARBA00063644"/>
    </source>
</evidence>
<feature type="active site" description="O-(5'-phospho-DNA)-tyrosine intermediate" evidence="9">
    <location>
        <position position="134"/>
    </location>
</feature>
<dbReference type="GO" id="GO:0005524">
    <property type="term" value="F:ATP binding"/>
    <property type="evidence" value="ECO:0007669"/>
    <property type="project" value="UniProtKB-UniRule"/>
</dbReference>
<evidence type="ECO:0000256" key="6">
    <source>
        <dbReference type="ARBA" id="ARBA00023125"/>
    </source>
</evidence>
<dbReference type="InterPro" id="IPR013757">
    <property type="entry name" value="Topo_IIA_A_a_sf"/>
</dbReference>
<gene>
    <name evidence="9 12" type="primary">gyrA</name>
    <name evidence="12" type="ORF">EAF64_09360</name>
</gene>
<comment type="catalytic activity">
    <reaction evidence="1 9">
        <text>ATP-dependent breakage, passage and rejoining of double-stranded DNA.</text>
        <dbReference type="EC" id="5.6.2.2"/>
    </reaction>
</comment>
<dbReference type="RefSeq" id="WP_129068723.1">
    <property type="nucleotide sequence ID" value="NZ_RDFA01000003.1"/>
</dbReference>
<keyword evidence="4 9" id="KW-0067">ATP-binding</keyword>
<dbReference type="GO" id="GO:0005694">
    <property type="term" value="C:chromosome"/>
    <property type="evidence" value="ECO:0007669"/>
    <property type="project" value="InterPro"/>
</dbReference>
<evidence type="ECO:0000313" key="13">
    <source>
        <dbReference type="Proteomes" id="UP000289691"/>
    </source>
</evidence>
<dbReference type="SMART" id="SM00434">
    <property type="entry name" value="TOP4c"/>
    <property type="match status" value="1"/>
</dbReference>
<dbReference type="FunFam" id="3.90.199.10:FF:000001">
    <property type="entry name" value="DNA gyrase subunit A"/>
    <property type="match status" value="1"/>
</dbReference>
<sequence length="827" mass="92139">MSSELPDQPDDATAAPAANVERVRVEDEMEQSYIDYAMSVIAGRALPDVRDGLKPVHRRILYAMHSMGVTSGSSHRKSSSVVGETMGDYHPHGDQAIYDTLVNMAQTFTMREPLIDGQGNFGSMDGDPAAAMRYTEARMSPIAEELLEDIEKDTVDFQANYDDRLEEPEVLPAAYPNLLVNGSTGIAVGMSTKIPPHNLEEVIDATIHLIDNPDCDVEDLIHLEESPGPIKGPDFPTGANIVGRNDIHKAYKTGRGRLTVRAEYEVDHEEGRIVISELPYQENKARVVERIAENVNEGKVEGISDLRDESDRDGVRVVIDLKRGANADVVENQLLEHHLESTFGVINLALVDGQPRVLTLKETLAEYVDHRKEVVRRRSQFELDEAQDRAHILEGRLTAVQNADDVIELVRDADTRDDAKEALRDEYDFSEDQADHIVRIQIGSLTSEEVGEIETEYEEVQNRIERLEEILGDQQELLDVIKDELREIREDYGDERRTRIVEDDGEVTHEDLIPEQDCVVVITEDDYIKRMPVEKFEPQGRGGKGIIGADPKEGDRVNEVFRANSHDYLLCFTNQGKVYRLKTYQVPEMSRTARGNHIRNVIEGIDDGEEITAVVDTDAFSDDRCLTMVTRNGYVKRTCTTDFQNIRSTGIIAASLEEGDELVDVEVTDGEQDLVIATERGMTIRFAETEARQMGRNARGVGAIKLQDGDRVVGLVATGGSDDRALLTVTENGYGKRTLLDEYRQQSRYGKGLIDIKTDARNGPVTDVKAVEEGDHLIIMSESGQIMRIRAADISTVGRNTKGVTIMELDGNDRVASVTVVPDPADE</sequence>
<dbReference type="PANTHER" id="PTHR43493:SF5">
    <property type="entry name" value="DNA GYRASE SUBUNIT A, CHLOROPLASTIC_MITOCHONDRIAL"/>
    <property type="match status" value="1"/>
</dbReference>
<dbReference type="InterPro" id="IPR006691">
    <property type="entry name" value="GyrA/parC_rep"/>
</dbReference>